<organism evidence="6 7">
    <name type="scientific">Candidatus Desulfovibrio intestinavium</name>
    <dbReference type="NCBI Taxonomy" id="2838534"/>
    <lineage>
        <taxon>Bacteria</taxon>
        <taxon>Pseudomonadati</taxon>
        <taxon>Thermodesulfobacteriota</taxon>
        <taxon>Desulfovibrionia</taxon>
        <taxon>Desulfovibrionales</taxon>
        <taxon>Desulfovibrionaceae</taxon>
        <taxon>Desulfovibrio</taxon>
    </lineage>
</organism>
<dbReference type="Pfam" id="PF13187">
    <property type="entry name" value="Fer4_9"/>
    <property type="match status" value="1"/>
</dbReference>
<dbReference type="EMBL" id="DWZD01000047">
    <property type="protein sequence ID" value="HJA79694.1"/>
    <property type="molecule type" value="Genomic_DNA"/>
</dbReference>
<gene>
    <name evidence="6" type="primary">aprB</name>
    <name evidence="6" type="ORF">H9784_09060</name>
</gene>
<dbReference type="Gene3D" id="3.30.70.20">
    <property type="match status" value="1"/>
</dbReference>
<reference evidence="6" key="1">
    <citation type="journal article" date="2021" name="PeerJ">
        <title>Extensive microbial diversity within the chicken gut microbiome revealed by metagenomics and culture.</title>
        <authorList>
            <person name="Gilroy R."/>
            <person name="Ravi A."/>
            <person name="Getino M."/>
            <person name="Pursley I."/>
            <person name="Horton D.L."/>
            <person name="Alikhan N.F."/>
            <person name="Baker D."/>
            <person name="Gharbi K."/>
            <person name="Hall N."/>
            <person name="Watson M."/>
            <person name="Adriaenssens E.M."/>
            <person name="Foster-Nyarko E."/>
            <person name="Jarju S."/>
            <person name="Secka A."/>
            <person name="Antonio M."/>
            <person name="Oren A."/>
            <person name="Chaudhuri R.R."/>
            <person name="La Ragione R."/>
            <person name="Hildebrand F."/>
            <person name="Pallen M.J."/>
        </authorList>
    </citation>
    <scope>NUCLEOTIDE SEQUENCE</scope>
    <source>
        <strain evidence="6">5032</strain>
    </source>
</reference>
<reference evidence="6" key="2">
    <citation type="submission" date="2021-04" db="EMBL/GenBank/DDBJ databases">
        <authorList>
            <person name="Gilroy R."/>
        </authorList>
    </citation>
    <scope>NUCLEOTIDE SEQUENCE</scope>
    <source>
        <strain evidence="6">5032</strain>
    </source>
</reference>
<protein>
    <submittedName>
        <fullName evidence="6">Adenylyl-sulfate reductase subunit beta</fullName>
        <ecNumber evidence="6">1.8.99.2</ecNumber>
    </submittedName>
</protein>
<dbReference type="Gene3D" id="6.20.260.10">
    <property type="entry name" value="Adenylylsulphate reductase, beta subunit, C-terminal domain"/>
    <property type="match status" value="1"/>
</dbReference>
<dbReference type="InterPro" id="IPR050572">
    <property type="entry name" value="Fe-S_Ferredoxin"/>
</dbReference>
<dbReference type="InterPro" id="IPR017896">
    <property type="entry name" value="4Fe4S_Fe-S-bd"/>
</dbReference>
<dbReference type="Pfam" id="PF12139">
    <property type="entry name" value="APS-reductase_C"/>
    <property type="match status" value="1"/>
</dbReference>
<feature type="domain" description="4Fe-4S ferredoxin-type" evidence="5">
    <location>
        <begin position="1"/>
        <end position="35"/>
    </location>
</feature>
<keyword evidence="1" id="KW-0004">4Fe-4S</keyword>
<dbReference type="InterPro" id="IPR038465">
    <property type="entry name" value="APS_reduc_Bsu_C_sf"/>
</dbReference>
<evidence type="ECO:0000256" key="4">
    <source>
        <dbReference type="ARBA" id="ARBA00023014"/>
    </source>
</evidence>
<name>A0A9D2KRL2_9BACT</name>
<comment type="caution">
    <text evidence="6">The sequence shown here is derived from an EMBL/GenBank/DDBJ whole genome shotgun (WGS) entry which is preliminary data.</text>
</comment>
<dbReference type="GO" id="GO:0051539">
    <property type="term" value="F:4 iron, 4 sulfur cluster binding"/>
    <property type="evidence" value="ECO:0007669"/>
    <property type="project" value="UniProtKB-KW"/>
</dbReference>
<dbReference type="SUPFAM" id="SSF54862">
    <property type="entry name" value="4Fe-4S ferredoxins"/>
    <property type="match status" value="1"/>
</dbReference>
<dbReference type="PANTHER" id="PTHR43687">
    <property type="entry name" value="ADENYLYLSULFATE REDUCTASE, BETA SUBUNIT"/>
    <property type="match status" value="1"/>
</dbReference>
<keyword evidence="2" id="KW-0479">Metal-binding</keyword>
<dbReference type="AlphaFoldDB" id="A0A9D2KRL2"/>
<dbReference type="NCBIfam" id="TIGR02060">
    <property type="entry name" value="aprB"/>
    <property type="match status" value="1"/>
</dbReference>
<dbReference type="InterPro" id="IPR017900">
    <property type="entry name" value="4Fe4S_Fe_S_CS"/>
</dbReference>
<evidence type="ECO:0000256" key="2">
    <source>
        <dbReference type="ARBA" id="ARBA00022723"/>
    </source>
</evidence>
<evidence type="ECO:0000256" key="1">
    <source>
        <dbReference type="ARBA" id="ARBA00022485"/>
    </source>
</evidence>
<keyword evidence="6" id="KW-0560">Oxidoreductase</keyword>
<feature type="domain" description="4Fe-4S ferredoxin-type" evidence="5">
    <location>
        <begin position="38"/>
        <end position="67"/>
    </location>
</feature>
<dbReference type="InterPro" id="IPR011802">
    <property type="entry name" value="AprB"/>
</dbReference>
<evidence type="ECO:0000313" key="7">
    <source>
        <dbReference type="Proteomes" id="UP000823821"/>
    </source>
</evidence>
<dbReference type="InterPro" id="IPR022738">
    <property type="entry name" value="AprB_C"/>
</dbReference>
<dbReference type="PROSITE" id="PS00198">
    <property type="entry name" value="4FE4S_FER_1"/>
    <property type="match status" value="1"/>
</dbReference>
<keyword evidence="4" id="KW-0411">Iron-sulfur</keyword>
<dbReference type="EC" id="1.8.99.2" evidence="6"/>
<dbReference type="PROSITE" id="PS51379">
    <property type="entry name" value="4FE4S_FER_2"/>
    <property type="match status" value="2"/>
</dbReference>
<evidence type="ECO:0000259" key="5">
    <source>
        <dbReference type="PROSITE" id="PS51379"/>
    </source>
</evidence>
<evidence type="ECO:0000256" key="3">
    <source>
        <dbReference type="ARBA" id="ARBA00023004"/>
    </source>
</evidence>
<accession>A0A9D2KRL2</accession>
<dbReference type="PANTHER" id="PTHR43687:SF1">
    <property type="entry name" value="FERREDOXIN III"/>
    <property type="match status" value="1"/>
</dbReference>
<dbReference type="GO" id="GO:0046872">
    <property type="term" value="F:metal ion binding"/>
    <property type="evidence" value="ECO:0007669"/>
    <property type="project" value="UniProtKB-KW"/>
</dbReference>
<sequence>MPTYVDPARCDGCRGGQRTACMHICPNDLMLLDSVSIKAFNQEPDACWECYSCVKICPQGAISVRPYADFAPLGGVCLPLRGSQDIAWTVRFRNGQQKRFRFPIRTTPEDSIRHPADLAADASLDDSRLATETSLPPAPAGAVQQRFTVSDADRQRVFATHSPCEVRHER</sequence>
<evidence type="ECO:0000313" key="6">
    <source>
        <dbReference type="EMBL" id="HJA79694.1"/>
    </source>
</evidence>
<dbReference type="Proteomes" id="UP000823821">
    <property type="component" value="Unassembled WGS sequence"/>
</dbReference>
<proteinExistence type="predicted"/>
<keyword evidence="3" id="KW-0408">Iron</keyword>
<dbReference type="GO" id="GO:0009973">
    <property type="term" value="F:adenylyl-sulfate reductase activity"/>
    <property type="evidence" value="ECO:0007669"/>
    <property type="project" value="UniProtKB-EC"/>
</dbReference>